<accession>A0A8H7QEV1</accession>
<sequence length="128" mass="14667">MLIRFFQTPTTLQMLKCSKSHITSKLEHFGFVTTQRAEIEHSIVKKGVFSLQPLDLAFSTIDSNLRNFERGYKGIENGEKYKVDVRVFLELRLAHLNGNVTHRALVSLRTELLRKSVTFPVYAVVNAD</sequence>
<comment type="caution">
    <text evidence="1">The sequence shown here is derived from an EMBL/GenBank/DDBJ whole genome shotgun (WGS) entry which is preliminary data.</text>
</comment>
<dbReference type="EMBL" id="JAEPRD010000398">
    <property type="protein sequence ID" value="KAG2191504.1"/>
    <property type="molecule type" value="Genomic_DNA"/>
</dbReference>
<proteinExistence type="predicted"/>
<reference evidence="1" key="1">
    <citation type="submission" date="2020-12" db="EMBL/GenBank/DDBJ databases">
        <title>Metabolic potential, ecology and presence of endohyphal bacteria is reflected in genomic diversity of Mucoromycotina.</title>
        <authorList>
            <person name="Muszewska A."/>
            <person name="Okrasinska A."/>
            <person name="Steczkiewicz K."/>
            <person name="Drgas O."/>
            <person name="Orlowska M."/>
            <person name="Perlinska-Lenart U."/>
            <person name="Aleksandrzak-Piekarczyk T."/>
            <person name="Szatraj K."/>
            <person name="Zielenkiewicz U."/>
            <person name="Pilsyk S."/>
            <person name="Malc E."/>
            <person name="Mieczkowski P."/>
            <person name="Kruszewska J.S."/>
            <person name="Biernat P."/>
            <person name="Pawlowska J."/>
        </authorList>
    </citation>
    <scope>NUCLEOTIDE SEQUENCE</scope>
    <source>
        <strain evidence="1">WA0000017839</strain>
    </source>
</reference>
<keyword evidence="2" id="KW-1185">Reference proteome</keyword>
<organism evidence="1 2">
    <name type="scientific">Mucor saturninus</name>
    <dbReference type="NCBI Taxonomy" id="64648"/>
    <lineage>
        <taxon>Eukaryota</taxon>
        <taxon>Fungi</taxon>
        <taxon>Fungi incertae sedis</taxon>
        <taxon>Mucoromycota</taxon>
        <taxon>Mucoromycotina</taxon>
        <taxon>Mucoromycetes</taxon>
        <taxon>Mucorales</taxon>
        <taxon>Mucorineae</taxon>
        <taxon>Mucoraceae</taxon>
        <taxon>Mucor</taxon>
    </lineage>
</organism>
<evidence type="ECO:0000313" key="2">
    <source>
        <dbReference type="Proteomes" id="UP000603453"/>
    </source>
</evidence>
<dbReference type="Proteomes" id="UP000603453">
    <property type="component" value="Unassembled WGS sequence"/>
</dbReference>
<dbReference type="AlphaFoldDB" id="A0A8H7QEV1"/>
<evidence type="ECO:0000313" key="1">
    <source>
        <dbReference type="EMBL" id="KAG2191504.1"/>
    </source>
</evidence>
<protein>
    <submittedName>
        <fullName evidence="1">Uncharacterized protein</fullName>
    </submittedName>
</protein>
<gene>
    <name evidence="1" type="ORF">INT47_005118</name>
</gene>
<name>A0A8H7QEV1_9FUNG</name>